<dbReference type="EMBL" id="BAAATZ010000003">
    <property type="protein sequence ID" value="GAA2720753.1"/>
    <property type="molecule type" value="Genomic_DNA"/>
</dbReference>
<protein>
    <submittedName>
        <fullName evidence="9">MDR family MFS transporter</fullName>
    </submittedName>
</protein>
<evidence type="ECO:0000256" key="6">
    <source>
        <dbReference type="ARBA" id="ARBA00023136"/>
    </source>
</evidence>
<accession>A0ABP6GCJ5</accession>
<comment type="subcellular location">
    <subcellularLocation>
        <location evidence="1">Cell membrane</location>
        <topology evidence="1">Multi-pass membrane protein</topology>
    </subcellularLocation>
</comment>
<keyword evidence="10" id="KW-1185">Reference proteome</keyword>
<dbReference type="InterPro" id="IPR011701">
    <property type="entry name" value="MFS"/>
</dbReference>
<name>A0ABP6GCJ5_9ACTN</name>
<dbReference type="PANTHER" id="PTHR23501">
    <property type="entry name" value="MAJOR FACILITATOR SUPERFAMILY"/>
    <property type="match status" value="1"/>
</dbReference>
<gene>
    <name evidence="9" type="ORF">GCM10010439_09400</name>
</gene>
<feature type="transmembrane region" description="Helical" evidence="7">
    <location>
        <begin position="353"/>
        <end position="372"/>
    </location>
</feature>
<feature type="transmembrane region" description="Helical" evidence="7">
    <location>
        <begin position="170"/>
        <end position="191"/>
    </location>
</feature>
<feature type="transmembrane region" description="Helical" evidence="7">
    <location>
        <begin position="60"/>
        <end position="77"/>
    </location>
</feature>
<dbReference type="NCBIfam" id="TIGR00711">
    <property type="entry name" value="efflux_EmrB"/>
    <property type="match status" value="1"/>
</dbReference>
<evidence type="ECO:0000256" key="1">
    <source>
        <dbReference type="ARBA" id="ARBA00004651"/>
    </source>
</evidence>
<evidence type="ECO:0000256" key="7">
    <source>
        <dbReference type="SAM" id="Phobius"/>
    </source>
</evidence>
<sequence length="480" mass="50067">MTAVAPTTPRTGPEPMAVALVVVLNSLMVVLDTTIVHIAIGTLAQEFHAPLTTIQWVTTGYVLGLVTIIPITAWAVGRFGTRRLYLTAIAFFVIGSALCGLAWDVWSLVAFRVLQGLGGGMLMPVGMTIVMRAAGSGANGRLMSTLGIPPLIGPLLGPILGGFLVDGASWRWIFLINVPVGLCGWLLAARTLPADPARSRRRLDVLGLLLLSPGLASLIYGLTGGGAAFTVAGAVLGAVFVVRALTGEEPLIQLRLFFRRRLAAAAGTLTLVPAAYFGSMTILPLYYQVVRGESAAMTGMLGIPQVLAVGLTMQVATRLVDRVPPGRVVALGTVVAPAGVLLFLFQVSADVPYWRLMAAMAVMGVGIGMTLMPSMAAGTRGLSHDEAPAASTGLMIIQQVAVATGTAVLAARLNHEVLGRIPGVRDLDQAFALPASAAPLLADAFRSTYLWVAVIMAAALLPALFLPRSRPSGGDLVERS</sequence>
<dbReference type="Gene3D" id="1.20.1250.20">
    <property type="entry name" value="MFS general substrate transporter like domains"/>
    <property type="match status" value="1"/>
</dbReference>
<feature type="transmembrane region" description="Helical" evidence="7">
    <location>
        <begin position="109"/>
        <end position="130"/>
    </location>
</feature>
<feature type="transmembrane region" description="Helical" evidence="7">
    <location>
        <begin position="17"/>
        <end position="40"/>
    </location>
</feature>
<keyword evidence="4 7" id="KW-0812">Transmembrane</keyword>
<feature type="transmembrane region" description="Helical" evidence="7">
    <location>
        <begin position="84"/>
        <end position="103"/>
    </location>
</feature>
<dbReference type="InterPro" id="IPR036259">
    <property type="entry name" value="MFS_trans_sf"/>
</dbReference>
<evidence type="ECO:0000313" key="10">
    <source>
        <dbReference type="Proteomes" id="UP001501842"/>
    </source>
</evidence>
<dbReference type="InterPro" id="IPR020846">
    <property type="entry name" value="MFS_dom"/>
</dbReference>
<feature type="transmembrane region" description="Helical" evidence="7">
    <location>
        <begin position="203"/>
        <end position="221"/>
    </location>
</feature>
<dbReference type="PROSITE" id="PS50850">
    <property type="entry name" value="MFS"/>
    <property type="match status" value="1"/>
</dbReference>
<reference evidence="10" key="1">
    <citation type="journal article" date="2019" name="Int. J. Syst. Evol. Microbiol.">
        <title>The Global Catalogue of Microorganisms (GCM) 10K type strain sequencing project: providing services to taxonomists for standard genome sequencing and annotation.</title>
        <authorList>
            <consortium name="The Broad Institute Genomics Platform"/>
            <consortium name="The Broad Institute Genome Sequencing Center for Infectious Disease"/>
            <person name="Wu L."/>
            <person name="Ma J."/>
        </authorList>
    </citation>
    <scope>NUCLEOTIDE SEQUENCE [LARGE SCALE GENOMIC DNA]</scope>
    <source>
        <strain evidence="10">JCM 8201</strain>
    </source>
</reference>
<evidence type="ECO:0000256" key="2">
    <source>
        <dbReference type="ARBA" id="ARBA00022448"/>
    </source>
</evidence>
<keyword evidence="3" id="KW-1003">Cell membrane</keyword>
<keyword evidence="2" id="KW-0813">Transport</keyword>
<dbReference type="Pfam" id="PF07690">
    <property type="entry name" value="MFS_1"/>
    <property type="match status" value="1"/>
</dbReference>
<evidence type="ECO:0000313" key="9">
    <source>
        <dbReference type="EMBL" id="GAA2720753.1"/>
    </source>
</evidence>
<dbReference type="SUPFAM" id="SSF103473">
    <property type="entry name" value="MFS general substrate transporter"/>
    <property type="match status" value="1"/>
</dbReference>
<dbReference type="InterPro" id="IPR004638">
    <property type="entry name" value="EmrB-like"/>
</dbReference>
<feature type="transmembrane region" description="Helical" evidence="7">
    <location>
        <begin position="266"/>
        <end position="289"/>
    </location>
</feature>
<feature type="transmembrane region" description="Helical" evidence="7">
    <location>
        <begin position="142"/>
        <end position="164"/>
    </location>
</feature>
<feature type="transmembrane region" description="Helical" evidence="7">
    <location>
        <begin position="393"/>
        <end position="413"/>
    </location>
</feature>
<feature type="transmembrane region" description="Helical" evidence="7">
    <location>
        <begin position="448"/>
        <end position="466"/>
    </location>
</feature>
<evidence type="ECO:0000256" key="4">
    <source>
        <dbReference type="ARBA" id="ARBA00022692"/>
    </source>
</evidence>
<dbReference type="RefSeq" id="WP_344448889.1">
    <property type="nucleotide sequence ID" value="NZ_BAAATZ010000003.1"/>
</dbReference>
<comment type="caution">
    <text evidence="9">The sequence shown here is derived from an EMBL/GenBank/DDBJ whole genome shotgun (WGS) entry which is preliminary data.</text>
</comment>
<dbReference type="CDD" id="cd17503">
    <property type="entry name" value="MFS_LmrB_MDR_like"/>
    <property type="match status" value="1"/>
</dbReference>
<keyword evidence="5 7" id="KW-1133">Transmembrane helix</keyword>
<feature type="domain" description="Major facilitator superfamily (MFS) profile" evidence="8">
    <location>
        <begin position="18"/>
        <end position="470"/>
    </location>
</feature>
<dbReference type="PANTHER" id="PTHR23501:SF1">
    <property type="entry name" value="TRANSPORT PROTEIN HSRA-RELATED"/>
    <property type="match status" value="1"/>
</dbReference>
<evidence type="ECO:0000259" key="8">
    <source>
        <dbReference type="PROSITE" id="PS50850"/>
    </source>
</evidence>
<proteinExistence type="predicted"/>
<feature type="transmembrane region" description="Helical" evidence="7">
    <location>
        <begin position="328"/>
        <end position="347"/>
    </location>
</feature>
<evidence type="ECO:0000256" key="5">
    <source>
        <dbReference type="ARBA" id="ARBA00022989"/>
    </source>
</evidence>
<dbReference type="Proteomes" id="UP001501842">
    <property type="component" value="Unassembled WGS sequence"/>
</dbReference>
<keyword evidence="6 7" id="KW-0472">Membrane</keyword>
<dbReference type="Gene3D" id="1.20.1720.10">
    <property type="entry name" value="Multidrug resistance protein D"/>
    <property type="match status" value="1"/>
</dbReference>
<evidence type="ECO:0000256" key="3">
    <source>
        <dbReference type="ARBA" id="ARBA00022475"/>
    </source>
</evidence>
<organism evidence="9 10">
    <name type="scientific">Actinocorallia aurantiaca</name>
    <dbReference type="NCBI Taxonomy" id="46204"/>
    <lineage>
        <taxon>Bacteria</taxon>
        <taxon>Bacillati</taxon>
        <taxon>Actinomycetota</taxon>
        <taxon>Actinomycetes</taxon>
        <taxon>Streptosporangiales</taxon>
        <taxon>Thermomonosporaceae</taxon>
        <taxon>Actinocorallia</taxon>
    </lineage>
</organism>
<feature type="transmembrane region" description="Helical" evidence="7">
    <location>
        <begin position="227"/>
        <end position="245"/>
    </location>
</feature>